<protein>
    <submittedName>
        <fullName evidence="3">Pyruvate/ketoisovalerate oxidoreductase, gamma subunit</fullName>
    </submittedName>
</protein>
<reference evidence="3 4" key="1">
    <citation type="submission" date="2007-07" db="EMBL/GenBank/DDBJ databases">
        <title>Complete sequence of Fervidobacterium nodosum Rt17-B1.</title>
        <authorList>
            <consortium name="US DOE Joint Genome Institute"/>
            <person name="Copeland A."/>
            <person name="Lucas S."/>
            <person name="Lapidus A."/>
            <person name="Barry K."/>
            <person name="Glavina del Rio T."/>
            <person name="Dalin E."/>
            <person name="Tice H."/>
            <person name="Pitluck S."/>
            <person name="Saunders E."/>
            <person name="Brettin T."/>
            <person name="Bruce D."/>
            <person name="Detter J.C."/>
            <person name="Han C."/>
            <person name="Schmutz J."/>
            <person name="Larimer F."/>
            <person name="Land M."/>
            <person name="Hauser L."/>
            <person name="Kyrpides N."/>
            <person name="Mikhailova N."/>
            <person name="Nelson K."/>
            <person name="Gogarten J.P."/>
            <person name="Noll K."/>
            <person name="Richardson P."/>
        </authorList>
    </citation>
    <scope>NUCLEOTIDE SEQUENCE [LARGE SCALE GENOMIC DNA]</scope>
    <source>
        <strain evidence="4">ATCC 35602 / DSM 5306 / Rt17-B1</strain>
    </source>
</reference>
<feature type="domain" description="Pyruvate/ketoisovalerate oxidoreductase catalytic" evidence="2">
    <location>
        <begin position="40"/>
        <end position="211"/>
    </location>
</feature>
<dbReference type="KEGG" id="fno:Fnod_0866"/>
<dbReference type="Pfam" id="PF01558">
    <property type="entry name" value="POR"/>
    <property type="match status" value="1"/>
</dbReference>
<keyword evidence="3" id="KW-0670">Pyruvate</keyword>
<proteinExistence type="predicted"/>
<gene>
    <name evidence="3" type="ordered locus">Fnod_0866</name>
</gene>
<dbReference type="InterPro" id="IPR051626">
    <property type="entry name" value="Oxidoreductase_gamma_subunit"/>
</dbReference>
<organism evidence="3 4">
    <name type="scientific">Fervidobacterium nodosum (strain ATCC 35602 / DSM 5306 / Rt17-B1)</name>
    <dbReference type="NCBI Taxonomy" id="381764"/>
    <lineage>
        <taxon>Bacteria</taxon>
        <taxon>Thermotogati</taxon>
        <taxon>Thermotogota</taxon>
        <taxon>Thermotogae</taxon>
        <taxon>Thermotogales</taxon>
        <taxon>Fervidobacteriaceae</taxon>
        <taxon>Fervidobacterium</taxon>
    </lineage>
</organism>
<dbReference type="InterPro" id="IPR002869">
    <property type="entry name" value="Pyrv_flavodox_OxRed_cen"/>
</dbReference>
<evidence type="ECO:0000256" key="1">
    <source>
        <dbReference type="ARBA" id="ARBA00023002"/>
    </source>
</evidence>
<name>A7HLD5_FERNB</name>
<sequence>MLESMKNLRIVKISFSIDKNEKEVRTVPANIFEIRWHGRAGQGAKSASQMLAEAALDMGKYVQAFPEYGAERTGAPMKAFNRISDEPILLHSSVETPNLVVVIDDTLLSNPDILAGTNEETVLIVNTVRSIEWVRQKSGFKGKICVVKATDIALEELGRGTPNTVMLGAIARVTGVIELKYVEDKIRDMFLKKFGEEVVNKNIRALHRGYEEVTCSA</sequence>
<dbReference type="STRING" id="381764.Fnod_0866"/>
<dbReference type="EMBL" id="CP000771">
    <property type="protein sequence ID" value="ABS60718.1"/>
    <property type="molecule type" value="Genomic_DNA"/>
</dbReference>
<evidence type="ECO:0000313" key="4">
    <source>
        <dbReference type="Proteomes" id="UP000002415"/>
    </source>
</evidence>
<dbReference type="InterPro" id="IPR011894">
    <property type="entry name" value="PorC_KorC"/>
</dbReference>
<evidence type="ECO:0000259" key="2">
    <source>
        <dbReference type="Pfam" id="PF01558"/>
    </source>
</evidence>
<dbReference type="InterPro" id="IPR019752">
    <property type="entry name" value="Pyrv/ketoisovalerate_OxRed_cat"/>
</dbReference>
<evidence type="ECO:0000313" key="3">
    <source>
        <dbReference type="EMBL" id="ABS60718.1"/>
    </source>
</evidence>
<dbReference type="GO" id="GO:0016625">
    <property type="term" value="F:oxidoreductase activity, acting on the aldehyde or oxo group of donors, iron-sulfur protein as acceptor"/>
    <property type="evidence" value="ECO:0007669"/>
    <property type="project" value="InterPro"/>
</dbReference>
<dbReference type="NCBIfam" id="TIGR02175">
    <property type="entry name" value="PorC_KorC"/>
    <property type="match status" value="1"/>
</dbReference>
<dbReference type="HOGENOM" id="CLU_087284_2_0_0"/>
<reference evidence="3 4" key="2">
    <citation type="journal article" date="2009" name="Proc. Natl. Acad. Sci. U.S.A.">
        <title>On the chimeric nature, thermophilic origin, and phylogenetic placement of the Thermotogales.</title>
        <authorList>
            <person name="Zhaxybayeva O."/>
            <person name="Swithers K.S."/>
            <person name="Lapierre P."/>
            <person name="Fournier G.P."/>
            <person name="Bickhart D.M."/>
            <person name="DeBoy R.T."/>
            <person name="Nelson K.E."/>
            <person name="Nesbo C.L."/>
            <person name="Doolittle W.F."/>
            <person name="Gogarten J.P."/>
            <person name="Noll K.M."/>
        </authorList>
    </citation>
    <scope>NUCLEOTIDE SEQUENCE [LARGE SCALE GENOMIC DNA]</scope>
    <source>
        <strain evidence="4">ATCC 35602 / DSM 5306 / Rt17-B1</strain>
    </source>
</reference>
<dbReference type="Gene3D" id="3.40.920.10">
    <property type="entry name" value="Pyruvate-ferredoxin oxidoreductase, PFOR, domain III"/>
    <property type="match status" value="1"/>
</dbReference>
<dbReference type="eggNOG" id="COG1014">
    <property type="taxonomic scope" value="Bacteria"/>
</dbReference>
<dbReference type="PANTHER" id="PTHR43366">
    <property type="entry name" value="PYRUVATE SYNTHASE SUBUNIT PORC"/>
    <property type="match status" value="1"/>
</dbReference>
<dbReference type="AlphaFoldDB" id="A7HLD5"/>
<dbReference type="PANTHER" id="PTHR43366:SF1">
    <property type="entry name" value="PYRUVATE SYNTHASE SUBUNIT PORC"/>
    <property type="match status" value="1"/>
</dbReference>
<keyword evidence="4" id="KW-1185">Reference proteome</keyword>
<dbReference type="SUPFAM" id="SSF53323">
    <property type="entry name" value="Pyruvate-ferredoxin oxidoreductase, PFOR, domain III"/>
    <property type="match status" value="1"/>
</dbReference>
<dbReference type="Proteomes" id="UP000002415">
    <property type="component" value="Chromosome"/>
</dbReference>
<accession>A7HLD5</accession>
<keyword evidence="1" id="KW-0560">Oxidoreductase</keyword>